<organism evidence="2 3">
    <name type="scientific">Eumeta variegata</name>
    <name type="common">Bagworm moth</name>
    <name type="synonym">Eumeta japonica</name>
    <dbReference type="NCBI Taxonomy" id="151549"/>
    <lineage>
        <taxon>Eukaryota</taxon>
        <taxon>Metazoa</taxon>
        <taxon>Ecdysozoa</taxon>
        <taxon>Arthropoda</taxon>
        <taxon>Hexapoda</taxon>
        <taxon>Insecta</taxon>
        <taxon>Pterygota</taxon>
        <taxon>Neoptera</taxon>
        <taxon>Endopterygota</taxon>
        <taxon>Lepidoptera</taxon>
        <taxon>Glossata</taxon>
        <taxon>Ditrysia</taxon>
        <taxon>Tineoidea</taxon>
        <taxon>Psychidae</taxon>
        <taxon>Oiketicinae</taxon>
        <taxon>Eumeta</taxon>
    </lineage>
</organism>
<proteinExistence type="predicted"/>
<reference evidence="2 3" key="1">
    <citation type="journal article" date="2019" name="Commun. Biol.">
        <title>The bagworm genome reveals a unique fibroin gene that provides high tensile strength.</title>
        <authorList>
            <person name="Kono N."/>
            <person name="Nakamura H."/>
            <person name="Ohtoshi R."/>
            <person name="Tomita M."/>
            <person name="Numata K."/>
            <person name="Arakawa K."/>
        </authorList>
    </citation>
    <scope>NUCLEOTIDE SEQUENCE [LARGE SCALE GENOMIC DNA]</scope>
</reference>
<dbReference type="Proteomes" id="UP000299102">
    <property type="component" value="Unassembled WGS sequence"/>
</dbReference>
<evidence type="ECO:0000256" key="1">
    <source>
        <dbReference type="SAM" id="MobiDB-lite"/>
    </source>
</evidence>
<evidence type="ECO:0000313" key="3">
    <source>
        <dbReference type="Proteomes" id="UP000299102"/>
    </source>
</evidence>
<protein>
    <submittedName>
        <fullName evidence="2">Uncharacterized protein</fullName>
    </submittedName>
</protein>
<evidence type="ECO:0000313" key="2">
    <source>
        <dbReference type="EMBL" id="GBP20919.1"/>
    </source>
</evidence>
<accession>A0A4C1U3Q0</accession>
<sequence length="198" mass="22434">MNKFIRNRSTTLYTPVPFHLGRYVSCNRLHSISLRAPAPAVEFLFNYTVSRLPNLNEKRSSSNRIPATDDDAPRTNYETGFRERRLRPDAAAGAEGADGRRARPAVVFCVGRRTEPVRWRRKYGGGNKEKGRSTRRGSKLGSPKCEALANSERQKFRALYLPYEPTVVQFECSRKRVIVHTVGRSKKAHEVGNLEIAS</sequence>
<keyword evidence="3" id="KW-1185">Reference proteome</keyword>
<feature type="region of interest" description="Disordered" evidence="1">
    <location>
        <begin position="57"/>
        <end position="98"/>
    </location>
</feature>
<gene>
    <name evidence="2" type="ORF">EVAR_80739_1</name>
</gene>
<dbReference type="AlphaFoldDB" id="A0A4C1U3Q0"/>
<name>A0A4C1U3Q0_EUMVA</name>
<comment type="caution">
    <text evidence="2">The sequence shown here is derived from an EMBL/GenBank/DDBJ whole genome shotgun (WGS) entry which is preliminary data.</text>
</comment>
<dbReference type="EMBL" id="BGZK01000123">
    <property type="protein sequence ID" value="GBP20919.1"/>
    <property type="molecule type" value="Genomic_DNA"/>
</dbReference>
<feature type="region of interest" description="Disordered" evidence="1">
    <location>
        <begin position="121"/>
        <end position="144"/>
    </location>
</feature>